<dbReference type="AlphaFoldDB" id="A0A0F9GBL7"/>
<gene>
    <name evidence="1" type="ORF">LCGC14_1930400</name>
</gene>
<organism evidence="1">
    <name type="scientific">marine sediment metagenome</name>
    <dbReference type="NCBI Taxonomy" id="412755"/>
    <lineage>
        <taxon>unclassified sequences</taxon>
        <taxon>metagenomes</taxon>
        <taxon>ecological metagenomes</taxon>
    </lineage>
</organism>
<protein>
    <submittedName>
        <fullName evidence="1">Uncharacterized protein</fullName>
    </submittedName>
</protein>
<sequence>MARCRLSPRRSYEYLGEAQGVLLFWDEALQAWASTETSELFWDDSNKRLGIKTASPSSEVDVSGTITVTRILAGGVT</sequence>
<accession>A0A0F9GBL7</accession>
<comment type="caution">
    <text evidence="1">The sequence shown here is derived from an EMBL/GenBank/DDBJ whole genome shotgun (WGS) entry which is preliminary data.</text>
</comment>
<name>A0A0F9GBL7_9ZZZZ</name>
<proteinExistence type="predicted"/>
<reference evidence="1" key="1">
    <citation type="journal article" date="2015" name="Nature">
        <title>Complex archaea that bridge the gap between prokaryotes and eukaryotes.</title>
        <authorList>
            <person name="Spang A."/>
            <person name="Saw J.H."/>
            <person name="Jorgensen S.L."/>
            <person name="Zaremba-Niedzwiedzka K."/>
            <person name="Martijn J."/>
            <person name="Lind A.E."/>
            <person name="van Eijk R."/>
            <person name="Schleper C."/>
            <person name="Guy L."/>
            <person name="Ettema T.J."/>
        </authorList>
    </citation>
    <scope>NUCLEOTIDE SEQUENCE</scope>
</reference>
<evidence type="ECO:0000313" key="1">
    <source>
        <dbReference type="EMBL" id="KKL87866.1"/>
    </source>
</evidence>
<dbReference type="EMBL" id="LAZR01020723">
    <property type="protein sequence ID" value="KKL87866.1"/>
    <property type="molecule type" value="Genomic_DNA"/>
</dbReference>
<feature type="non-terminal residue" evidence="1">
    <location>
        <position position="77"/>
    </location>
</feature>